<protein>
    <submittedName>
        <fullName evidence="2">Uncharacterized protein</fullName>
    </submittedName>
</protein>
<proteinExistence type="predicted"/>
<evidence type="ECO:0000313" key="2">
    <source>
        <dbReference type="EMBL" id="KAH3819264.1"/>
    </source>
</evidence>
<dbReference type="AlphaFoldDB" id="A0A9D4GLC7"/>
<gene>
    <name evidence="2" type="ORF">DPMN_120998</name>
</gene>
<reference evidence="2" key="2">
    <citation type="submission" date="2020-11" db="EMBL/GenBank/DDBJ databases">
        <authorList>
            <person name="McCartney M.A."/>
            <person name="Auch B."/>
            <person name="Kono T."/>
            <person name="Mallez S."/>
            <person name="Becker A."/>
            <person name="Gohl D.M."/>
            <person name="Silverstein K.A.T."/>
            <person name="Koren S."/>
            <person name="Bechman K.B."/>
            <person name="Herman A."/>
            <person name="Abrahante J.E."/>
            <person name="Garbe J."/>
        </authorList>
    </citation>
    <scope>NUCLEOTIDE SEQUENCE</scope>
    <source>
        <strain evidence="2">Duluth1</strain>
        <tissue evidence="2">Whole animal</tissue>
    </source>
</reference>
<dbReference type="EMBL" id="JAIWYP010000005">
    <property type="protein sequence ID" value="KAH3819264.1"/>
    <property type="molecule type" value="Genomic_DNA"/>
</dbReference>
<feature type="compositionally biased region" description="Polar residues" evidence="1">
    <location>
        <begin position="1"/>
        <end position="14"/>
    </location>
</feature>
<evidence type="ECO:0000313" key="3">
    <source>
        <dbReference type="Proteomes" id="UP000828390"/>
    </source>
</evidence>
<sequence length="63" mass="6956">MVTDGVSKNSAQDRNQGDVVPNHYSPKCQFDIDYSRIMEIGQSNAAFQICANTPEVTFCASVR</sequence>
<feature type="region of interest" description="Disordered" evidence="1">
    <location>
        <begin position="1"/>
        <end position="23"/>
    </location>
</feature>
<dbReference type="Proteomes" id="UP000828390">
    <property type="component" value="Unassembled WGS sequence"/>
</dbReference>
<reference evidence="2" key="1">
    <citation type="journal article" date="2019" name="bioRxiv">
        <title>The Genome of the Zebra Mussel, Dreissena polymorpha: A Resource for Invasive Species Research.</title>
        <authorList>
            <person name="McCartney M.A."/>
            <person name="Auch B."/>
            <person name="Kono T."/>
            <person name="Mallez S."/>
            <person name="Zhang Y."/>
            <person name="Obille A."/>
            <person name="Becker A."/>
            <person name="Abrahante J.E."/>
            <person name="Garbe J."/>
            <person name="Badalamenti J.P."/>
            <person name="Herman A."/>
            <person name="Mangelson H."/>
            <person name="Liachko I."/>
            <person name="Sullivan S."/>
            <person name="Sone E.D."/>
            <person name="Koren S."/>
            <person name="Silverstein K.A.T."/>
            <person name="Beckman K.B."/>
            <person name="Gohl D.M."/>
        </authorList>
    </citation>
    <scope>NUCLEOTIDE SEQUENCE</scope>
    <source>
        <strain evidence="2">Duluth1</strain>
        <tissue evidence="2">Whole animal</tissue>
    </source>
</reference>
<organism evidence="2 3">
    <name type="scientific">Dreissena polymorpha</name>
    <name type="common">Zebra mussel</name>
    <name type="synonym">Mytilus polymorpha</name>
    <dbReference type="NCBI Taxonomy" id="45954"/>
    <lineage>
        <taxon>Eukaryota</taxon>
        <taxon>Metazoa</taxon>
        <taxon>Spiralia</taxon>
        <taxon>Lophotrochozoa</taxon>
        <taxon>Mollusca</taxon>
        <taxon>Bivalvia</taxon>
        <taxon>Autobranchia</taxon>
        <taxon>Heteroconchia</taxon>
        <taxon>Euheterodonta</taxon>
        <taxon>Imparidentia</taxon>
        <taxon>Neoheterodontei</taxon>
        <taxon>Myida</taxon>
        <taxon>Dreissenoidea</taxon>
        <taxon>Dreissenidae</taxon>
        <taxon>Dreissena</taxon>
    </lineage>
</organism>
<evidence type="ECO:0000256" key="1">
    <source>
        <dbReference type="SAM" id="MobiDB-lite"/>
    </source>
</evidence>
<name>A0A9D4GLC7_DREPO</name>
<keyword evidence="3" id="KW-1185">Reference proteome</keyword>
<comment type="caution">
    <text evidence="2">The sequence shown here is derived from an EMBL/GenBank/DDBJ whole genome shotgun (WGS) entry which is preliminary data.</text>
</comment>
<accession>A0A9D4GLC7</accession>